<feature type="compositionally biased region" description="Acidic residues" evidence="1">
    <location>
        <begin position="496"/>
        <end position="505"/>
    </location>
</feature>
<proteinExistence type="predicted"/>
<keyword evidence="2" id="KW-0732">Signal</keyword>
<evidence type="ECO:0000313" key="4">
    <source>
        <dbReference type="Proteomes" id="UP001150217"/>
    </source>
</evidence>
<evidence type="ECO:0000256" key="1">
    <source>
        <dbReference type="SAM" id="MobiDB-lite"/>
    </source>
</evidence>
<accession>A0ABQ8V8Q6</accession>
<feature type="region of interest" description="Disordered" evidence="1">
    <location>
        <begin position="467"/>
        <end position="519"/>
    </location>
</feature>
<dbReference type="EMBL" id="JANVFT010000079">
    <property type="protein sequence ID" value="KAJ4473932.1"/>
    <property type="molecule type" value="Genomic_DNA"/>
</dbReference>
<feature type="signal peptide" evidence="2">
    <location>
        <begin position="1"/>
        <end position="19"/>
    </location>
</feature>
<feature type="region of interest" description="Disordered" evidence="1">
    <location>
        <begin position="374"/>
        <end position="402"/>
    </location>
</feature>
<name>A0ABQ8V8Q6_9AGAR</name>
<comment type="caution">
    <text evidence="3">The sequence shown here is derived from an EMBL/GenBank/DDBJ whole genome shotgun (WGS) entry which is preliminary data.</text>
</comment>
<organism evidence="3 4">
    <name type="scientific">Lentinula lateritia</name>
    <dbReference type="NCBI Taxonomy" id="40482"/>
    <lineage>
        <taxon>Eukaryota</taxon>
        <taxon>Fungi</taxon>
        <taxon>Dikarya</taxon>
        <taxon>Basidiomycota</taxon>
        <taxon>Agaricomycotina</taxon>
        <taxon>Agaricomycetes</taxon>
        <taxon>Agaricomycetidae</taxon>
        <taxon>Agaricales</taxon>
        <taxon>Marasmiineae</taxon>
        <taxon>Omphalotaceae</taxon>
        <taxon>Lentinula</taxon>
    </lineage>
</organism>
<keyword evidence="4" id="KW-1185">Reference proteome</keyword>
<feature type="compositionally biased region" description="Basic residues" evidence="1">
    <location>
        <begin position="191"/>
        <end position="200"/>
    </location>
</feature>
<feature type="compositionally biased region" description="Low complexity" evidence="1">
    <location>
        <begin position="231"/>
        <end position="245"/>
    </location>
</feature>
<protein>
    <submittedName>
        <fullName evidence="3">Uncharacterized protein</fullName>
    </submittedName>
</protein>
<dbReference type="Proteomes" id="UP001150217">
    <property type="component" value="Unassembled WGS sequence"/>
</dbReference>
<feature type="region of interest" description="Disordered" evidence="1">
    <location>
        <begin position="178"/>
        <end position="248"/>
    </location>
</feature>
<gene>
    <name evidence="3" type="ORF">C8R41DRAFT_563023</name>
</gene>
<sequence>MLFSLLIRCFGGFMHYVFIAPMRGTSSICFEYPTPRHRFSSSIPFISRIQRTEGASHNCEVRPTEIRSGCQISGHTNFDKTDTYLPHGRCSVGNKWTSMYHSFFLFPLKIYASNTSLTDVSFDRGHFSNRPANCQKIKMIDRPIRERVFFLGDHDFHQSSYKTANAHRRPVSMITVMHSNENPSSPMPSPIRRHSVHRPLRSSPLAGPALSSEGLVIPDEDVQRRCKPNRISSSPEIPSTSSPSIYPADIDHLPLPAITTRPRLHQRNSSPNYLTVPSVSLTKSPSAPSLHMPSTPPSFSTSPKPSLRPLYIQSNTSPISTVPPSAPVGDWLVTNTYAETPRFSRLNMGSNVVMPVPAKEYRRKSIASVRSISNISGHASSPPGLVRSPSGSSGVRSEEVASTFSETLRRVDSRKSLSSLAGKVRRRASTLLSIKSDSSEGKSIESAPSLLQSSSVTSLSSVADNSDNDFLLSPSLPPRSPRSARSRGSSKSDCTIIDEEAEDDILVTPAPPEKTKEHKRGTFLLKFRRIVGAHRLMRPRVSDVS</sequence>
<feature type="region of interest" description="Disordered" evidence="1">
    <location>
        <begin position="279"/>
        <end position="305"/>
    </location>
</feature>
<reference evidence="3" key="1">
    <citation type="submission" date="2022-08" db="EMBL/GenBank/DDBJ databases">
        <title>A Global Phylogenomic Analysis of the Shiitake Genus Lentinula.</title>
        <authorList>
            <consortium name="DOE Joint Genome Institute"/>
            <person name="Sierra-Patev S."/>
            <person name="Min B."/>
            <person name="Naranjo-Ortiz M."/>
            <person name="Looney B."/>
            <person name="Konkel Z."/>
            <person name="Slot J.C."/>
            <person name="Sakamoto Y."/>
            <person name="Steenwyk J.L."/>
            <person name="Rokas A."/>
            <person name="Carro J."/>
            <person name="Camarero S."/>
            <person name="Ferreira P."/>
            <person name="Molpeceres G."/>
            <person name="Ruiz-Duenas F.J."/>
            <person name="Serrano A."/>
            <person name="Henrissat B."/>
            <person name="Drula E."/>
            <person name="Hughes K.W."/>
            <person name="Mata J.L."/>
            <person name="Ishikawa N.K."/>
            <person name="Vargas-Isla R."/>
            <person name="Ushijima S."/>
            <person name="Smith C.A."/>
            <person name="Ahrendt S."/>
            <person name="Andreopoulos W."/>
            <person name="He G."/>
            <person name="Labutti K."/>
            <person name="Lipzen A."/>
            <person name="Ng V."/>
            <person name="Riley R."/>
            <person name="Sandor L."/>
            <person name="Barry K."/>
            <person name="Martinez A.T."/>
            <person name="Xiao Y."/>
            <person name="Gibbons J.G."/>
            <person name="Terashima K."/>
            <person name="Grigoriev I.V."/>
            <person name="Hibbett D.S."/>
        </authorList>
    </citation>
    <scope>NUCLEOTIDE SEQUENCE</scope>
    <source>
        <strain evidence="3">RHP3577 ss4</strain>
    </source>
</reference>
<feature type="chain" id="PRO_5046379750" evidence="2">
    <location>
        <begin position="20"/>
        <end position="545"/>
    </location>
</feature>
<evidence type="ECO:0000313" key="3">
    <source>
        <dbReference type="EMBL" id="KAJ4473932.1"/>
    </source>
</evidence>
<evidence type="ECO:0000256" key="2">
    <source>
        <dbReference type="SAM" id="SignalP"/>
    </source>
</evidence>
<feature type="compositionally biased region" description="Low complexity" evidence="1">
    <location>
        <begin position="481"/>
        <end position="492"/>
    </location>
</feature>
<feature type="compositionally biased region" description="Low complexity" evidence="1">
    <location>
        <begin position="380"/>
        <end position="395"/>
    </location>
</feature>